<sequence length="444" mass="49488">MPPELPGFYFDESRNRYFPLSSKPKPLAFGSTPSLVPTKRRAPSSAASSKGSLRSSHRVASDPSEHDGGRTPSKRTSSWHVLHESWLSCSGSHLRRKQHVLDLSRTAATSACRLLRSDNKSAFSALDIIEVDGRVRIFSGDKAGFVWTVEVPVQDFTTNNIPHLQDSATGERGKFCAFIKDMRTEVAIVASYTPAIVRNVNATDLFEWRLALGGEGRVCIIKDINQPLIARSYRTKSDVLSLCQEHNMVYAGLRNDSLLRFDLRQPHSQEDNMIHRGHSSLVHLSRIREWELIVGAIDGSIGVYDLRFHKPTPLLTLHGHKNIWRHDLVCHTSFLSSSRYDEIPQPIAITPSQDILFAAGMDNRIRAWSLRTGAPLSPSTPPPTSTSLITRSGNLSRSNPLLAQFQEPPSALQFAEIEGRTCLFAGVDDQLFQWTLGHNFDAAF</sequence>
<comment type="caution">
    <text evidence="1">The sequence shown here is derived from an EMBL/GenBank/DDBJ whole genome shotgun (WGS) entry which is preliminary data.</text>
</comment>
<accession>A0ACB8QYD0</accession>
<keyword evidence="2" id="KW-1185">Reference proteome</keyword>
<protein>
    <submittedName>
        <fullName evidence="1">Uncharacterized protein</fullName>
    </submittedName>
</protein>
<reference evidence="1" key="2">
    <citation type="journal article" date="2022" name="New Phytol.">
        <title>Evolutionary transition to the ectomycorrhizal habit in the genomes of a hyperdiverse lineage of mushroom-forming fungi.</title>
        <authorList>
            <person name="Looney B."/>
            <person name="Miyauchi S."/>
            <person name="Morin E."/>
            <person name="Drula E."/>
            <person name="Courty P.E."/>
            <person name="Kohler A."/>
            <person name="Kuo A."/>
            <person name="LaButti K."/>
            <person name="Pangilinan J."/>
            <person name="Lipzen A."/>
            <person name="Riley R."/>
            <person name="Andreopoulos W."/>
            <person name="He G."/>
            <person name="Johnson J."/>
            <person name="Nolan M."/>
            <person name="Tritt A."/>
            <person name="Barry K.W."/>
            <person name="Grigoriev I.V."/>
            <person name="Nagy L.G."/>
            <person name="Hibbett D."/>
            <person name="Henrissat B."/>
            <person name="Matheny P.B."/>
            <person name="Labbe J."/>
            <person name="Martin F.M."/>
        </authorList>
    </citation>
    <scope>NUCLEOTIDE SEQUENCE</scope>
    <source>
        <strain evidence="1">EC-137</strain>
    </source>
</reference>
<evidence type="ECO:0000313" key="2">
    <source>
        <dbReference type="Proteomes" id="UP000814128"/>
    </source>
</evidence>
<gene>
    <name evidence="1" type="ORF">K488DRAFT_81987</name>
</gene>
<name>A0ACB8QYD0_9AGAM</name>
<reference evidence="1" key="1">
    <citation type="submission" date="2021-02" db="EMBL/GenBank/DDBJ databases">
        <authorList>
            <consortium name="DOE Joint Genome Institute"/>
            <person name="Ahrendt S."/>
            <person name="Looney B.P."/>
            <person name="Miyauchi S."/>
            <person name="Morin E."/>
            <person name="Drula E."/>
            <person name="Courty P.E."/>
            <person name="Chicoki N."/>
            <person name="Fauchery L."/>
            <person name="Kohler A."/>
            <person name="Kuo A."/>
            <person name="Labutti K."/>
            <person name="Pangilinan J."/>
            <person name="Lipzen A."/>
            <person name="Riley R."/>
            <person name="Andreopoulos W."/>
            <person name="He G."/>
            <person name="Johnson J."/>
            <person name="Barry K.W."/>
            <person name="Grigoriev I.V."/>
            <person name="Nagy L."/>
            <person name="Hibbett D."/>
            <person name="Henrissat B."/>
            <person name="Matheny P.B."/>
            <person name="Labbe J."/>
            <person name="Martin F."/>
        </authorList>
    </citation>
    <scope>NUCLEOTIDE SEQUENCE</scope>
    <source>
        <strain evidence="1">EC-137</strain>
    </source>
</reference>
<organism evidence="1 2">
    <name type="scientific">Vararia minispora EC-137</name>
    <dbReference type="NCBI Taxonomy" id="1314806"/>
    <lineage>
        <taxon>Eukaryota</taxon>
        <taxon>Fungi</taxon>
        <taxon>Dikarya</taxon>
        <taxon>Basidiomycota</taxon>
        <taxon>Agaricomycotina</taxon>
        <taxon>Agaricomycetes</taxon>
        <taxon>Russulales</taxon>
        <taxon>Lachnocladiaceae</taxon>
        <taxon>Vararia</taxon>
    </lineage>
</organism>
<evidence type="ECO:0000313" key="1">
    <source>
        <dbReference type="EMBL" id="KAI0036540.1"/>
    </source>
</evidence>
<proteinExistence type="predicted"/>
<dbReference type="Proteomes" id="UP000814128">
    <property type="component" value="Unassembled WGS sequence"/>
</dbReference>
<dbReference type="EMBL" id="MU273470">
    <property type="protein sequence ID" value="KAI0036540.1"/>
    <property type="molecule type" value="Genomic_DNA"/>
</dbReference>